<dbReference type="SMART" id="SM01117">
    <property type="entry name" value="Cyt-b5"/>
    <property type="match status" value="1"/>
</dbReference>
<keyword evidence="2 5" id="KW-0479">Metal-binding</keyword>
<evidence type="ECO:0000256" key="3">
    <source>
        <dbReference type="ARBA" id="ARBA00023004"/>
    </source>
</evidence>
<dbReference type="InterPro" id="IPR050668">
    <property type="entry name" value="Cytochrome_b5"/>
</dbReference>
<dbReference type="FunFam" id="3.10.120.10:FF:000007">
    <property type="entry name" value="Sulfite oxidase, mitochondrial"/>
    <property type="match status" value="1"/>
</dbReference>
<feature type="domain" description="Cytochrome b5 heme-binding" evidence="6">
    <location>
        <begin position="64"/>
        <end position="139"/>
    </location>
</feature>
<dbReference type="Gene3D" id="3.10.120.10">
    <property type="entry name" value="Cytochrome b5-like heme/steroid binding domain"/>
    <property type="match status" value="1"/>
</dbReference>
<dbReference type="InterPro" id="IPR018506">
    <property type="entry name" value="Cyt_B5_heme-BS"/>
</dbReference>
<gene>
    <name evidence="7" type="ORF">F1559_004430</name>
</gene>
<protein>
    <recommendedName>
        <fullName evidence="6">Cytochrome b5 heme-binding domain-containing protein</fullName>
    </recommendedName>
</protein>
<reference evidence="7 8" key="1">
    <citation type="journal article" date="2020" name="J. Phycol.">
        <title>Comparative genome analysis reveals Cyanidiococcus gen. nov., a new extremophilic red algal genus sister to Cyanidioschyzon (Cyanidioschyzonaceae, Rhodophyta).</title>
        <authorList>
            <person name="Liu S.-L."/>
            <person name="Chiang Y.-R."/>
            <person name="Yoon H.S."/>
            <person name="Fu H.-Y."/>
        </authorList>
    </citation>
    <scope>NUCLEOTIDE SEQUENCE [LARGE SCALE GENOMIC DNA]</scope>
    <source>
        <strain evidence="7 8">THAL066</strain>
    </source>
</reference>
<evidence type="ECO:0000313" key="7">
    <source>
        <dbReference type="EMBL" id="KAF6004573.1"/>
    </source>
</evidence>
<dbReference type="AlphaFoldDB" id="A0A7J7IN75"/>
<name>A0A7J7IN75_9RHOD</name>
<keyword evidence="1 5" id="KW-0349">Heme</keyword>
<dbReference type="InterPro" id="IPR036400">
    <property type="entry name" value="Cyt_B5-like_heme/steroid_sf"/>
</dbReference>
<dbReference type="EMBL" id="VWRR01000003">
    <property type="protein sequence ID" value="KAF6004573.1"/>
    <property type="molecule type" value="Genomic_DNA"/>
</dbReference>
<comment type="caution">
    <text evidence="7">The sequence shown here is derived from an EMBL/GenBank/DDBJ whole genome shotgun (WGS) entry which is preliminary data.</text>
</comment>
<accession>A0A7J7IN75</accession>
<evidence type="ECO:0000256" key="2">
    <source>
        <dbReference type="ARBA" id="ARBA00022723"/>
    </source>
</evidence>
<dbReference type="GO" id="GO:0046872">
    <property type="term" value="F:metal ion binding"/>
    <property type="evidence" value="ECO:0007669"/>
    <property type="project" value="UniProtKB-UniRule"/>
</dbReference>
<dbReference type="Pfam" id="PF00173">
    <property type="entry name" value="Cyt-b5"/>
    <property type="match status" value="1"/>
</dbReference>
<dbReference type="Proteomes" id="UP000530660">
    <property type="component" value="Unassembled WGS sequence"/>
</dbReference>
<dbReference type="InterPro" id="IPR001199">
    <property type="entry name" value="Cyt_B5-like_heme/steroid-bd"/>
</dbReference>
<dbReference type="OrthoDB" id="260519at2759"/>
<keyword evidence="8" id="KW-1185">Reference proteome</keyword>
<dbReference type="GO" id="GO:0020037">
    <property type="term" value="F:heme binding"/>
    <property type="evidence" value="ECO:0007669"/>
    <property type="project" value="UniProtKB-UniRule"/>
</dbReference>
<evidence type="ECO:0000256" key="4">
    <source>
        <dbReference type="ARBA" id="ARBA00038168"/>
    </source>
</evidence>
<evidence type="ECO:0000313" key="8">
    <source>
        <dbReference type="Proteomes" id="UP000530660"/>
    </source>
</evidence>
<dbReference type="SUPFAM" id="SSF55856">
    <property type="entry name" value="Cytochrome b5-like heme/steroid binding domain"/>
    <property type="match status" value="1"/>
</dbReference>
<dbReference type="PROSITE" id="PS50255">
    <property type="entry name" value="CYTOCHROME_B5_2"/>
    <property type="match status" value="1"/>
</dbReference>
<dbReference type="PANTHER" id="PTHR19359">
    <property type="entry name" value="CYTOCHROME B5"/>
    <property type="match status" value="1"/>
</dbReference>
<sequence>MSIAVLLRGLVALTLLWFVFQRVLRSRVQSQRTNRLAGGKRPVASALVEQPSTQALRRSTAATQKYFTAAEVSQHYTRDSLWLIIDGRVYDVTSYIDHHPGGDAIFRNAGRDSSAGFHGDQHPEKVNEILPDFYIGELANQTGT</sequence>
<evidence type="ECO:0000256" key="1">
    <source>
        <dbReference type="ARBA" id="ARBA00022617"/>
    </source>
</evidence>
<evidence type="ECO:0000256" key="5">
    <source>
        <dbReference type="RuleBase" id="RU362121"/>
    </source>
</evidence>
<proteinExistence type="inferred from homology"/>
<organism evidence="7 8">
    <name type="scientific">Cyanidiococcus yangmingshanensis</name>
    <dbReference type="NCBI Taxonomy" id="2690220"/>
    <lineage>
        <taxon>Eukaryota</taxon>
        <taxon>Rhodophyta</taxon>
        <taxon>Bangiophyceae</taxon>
        <taxon>Cyanidiales</taxon>
        <taxon>Cyanidiaceae</taxon>
        <taxon>Cyanidiococcus</taxon>
    </lineage>
</organism>
<keyword evidence="3 5" id="KW-0408">Iron</keyword>
<dbReference type="PROSITE" id="PS00191">
    <property type="entry name" value="CYTOCHROME_B5_1"/>
    <property type="match status" value="1"/>
</dbReference>
<dbReference type="PANTHER" id="PTHR19359:SF149">
    <property type="entry name" value="CYTOCHROME B5 HEME-BINDING DOMAIN-CONTAINING PROTEIN"/>
    <property type="match status" value="1"/>
</dbReference>
<comment type="similarity">
    <text evidence="4 5">Belongs to the cytochrome b5 family.</text>
</comment>
<evidence type="ECO:0000259" key="6">
    <source>
        <dbReference type="PROSITE" id="PS50255"/>
    </source>
</evidence>
<dbReference type="GO" id="GO:0016020">
    <property type="term" value="C:membrane"/>
    <property type="evidence" value="ECO:0007669"/>
    <property type="project" value="TreeGrafter"/>
</dbReference>
<dbReference type="PRINTS" id="PR00363">
    <property type="entry name" value="CYTOCHROMEB5"/>
</dbReference>